<dbReference type="GO" id="GO:0005886">
    <property type="term" value="C:plasma membrane"/>
    <property type="evidence" value="ECO:0007669"/>
    <property type="project" value="TreeGrafter"/>
</dbReference>
<feature type="transmembrane region" description="Helical" evidence="2">
    <location>
        <begin position="865"/>
        <end position="884"/>
    </location>
</feature>
<protein>
    <submittedName>
        <fullName evidence="3">Multidrug efflux pump subunit AcrB</fullName>
    </submittedName>
</protein>
<dbReference type="EMBL" id="FNTJ01000001">
    <property type="protein sequence ID" value="SEC01260.1"/>
    <property type="molecule type" value="Genomic_DNA"/>
</dbReference>
<dbReference type="Pfam" id="PF00873">
    <property type="entry name" value="ACR_tran"/>
    <property type="match status" value="1"/>
</dbReference>
<dbReference type="Gene3D" id="3.30.70.1320">
    <property type="entry name" value="Multidrug efflux transporter AcrB pore domain like"/>
    <property type="match status" value="1"/>
</dbReference>
<dbReference type="InterPro" id="IPR027463">
    <property type="entry name" value="AcrB_DN_DC_subdom"/>
</dbReference>
<dbReference type="Proteomes" id="UP000198982">
    <property type="component" value="Unassembled WGS sequence"/>
</dbReference>
<dbReference type="Gene3D" id="3.30.70.1430">
    <property type="entry name" value="Multidrug efflux transporter AcrB pore domain"/>
    <property type="match status" value="2"/>
</dbReference>
<dbReference type="PRINTS" id="PR00702">
    <property type="entry name" value="ACRIFLAVINRP"/>
</dbReference>
<name>A0A1H4P1H3_9PSED</name>
<dbReference type="PANTHER" id="PTHR32063">
    <property type="match status" value="1"/>
</dbReference>
<dbReference type="SUPFAM" id="SSF82714">
    <property type="entry name" value="Multidrug efflux transporter AcrB TolC docking domain, DN and DC subdomains"/>
    <property type="match status" value="2"/>
</dbReference>
<keyword evidence="4" id="KW-1185">Reference proteome</keyword>
<evidence type="ECO:0000256" key="2">
    <source>
        <dbReference type="SAM" id="Phobius"/>
    </source>
</evidence>
<keyword evidence="2" id="KW-1133">Transmembrane helix</keyword>
<dbReference type="PANTHER" id="PTHR32063:SF64">
    <property type="entry name" value="ACRB_ACRD_ACRF FAMILY PROTEIN"/>
    <property type="match status" value="1"/>
</dbReference>
<evidence type="ECO:0000313" key="4">
    <source>
        <dbReference type="Proteomes" id="UP000198982"/>
    </source>
</evidence>
<keyword evidence="2" id="KW-0812">Transmembrane</keyword>
<dbReference type="AlphaFoldDB" id="A0A1H4P1H3"/>
<dbReference type="Gene3D" id="3.30.2090.10">
    <property type="entry name" value="Multidrug efflux transporter AcrB TolC docking domain, DN and DC subdomains"/>
    <property type="match status" value="2"/>
</dbReference>
<feature type="transmembrane region" description="Helical" evidence="2">
    <location>
        <begin position="891"/>
        <end position="911"/>
    </location>
</feature>
<feature type="transmembrane region" description="Helical" evidence="2">
    <location>
        <begin position="401"/>
        <end position="423"/>
    </location>
</feature>
<organism evidence="3 4">
    <name type="scientific">Pseudomonas saponiphila</name>
    <dbReference type="NCBI Taxonomy" id="556534"/>
    <lineage>
        <taxon>Bacteria</taxon>
        <taxon>Pseudomonadati</taxon>
        <taxon>Pseudomonadota</taxon>
        <taxon>Gammaproteobacteria</taxon>
        <taxon>Pseudomonadales</taxon>
        <taxon>Pseudomonadaceae</taxon>
        <taxon>Pseudomonas</taxon>
    </lineage>
</organism>
<feature type="transmembrane region" description="Helical" evidence="2">
    <location>
        <begin position="21"/>
        <end position="42"/>
    </location>
</feature>
<gene>
    <name evidence="3" type="ORF">SAMN05216178_3107</name>
</gene>
<reference evidence="4" key="1">
    <citation type="submission" date="2016-10" db="EMBL/GenBank/DDBJ databases">
        <authorList>
            <person name="Varghese N."/>
            <person name="Submissions S."/>
        </authorList>
    </citation>
    <scope>NUCLEOTIDE SEQUENCE [LARGE SCALE GENOMIC DNA]</scope>
    <source>
        <strain evidence="4">DSM 9751</strain>
    </source>
</reference>
<sequence length="1041" mass="111813">MKSNTTPPEDQRGFNLSAWSIGQMPLMFFLMLVTLVGGAISYSKLSRNEDPAFTIKTMVVSARWPGATIDDTTKLLTDRLEKKLEETPYLDRLDSYTRPGETVIMVNLRDDAPAGIVPDAWYQVRKKMADVSATLPSGVQGPFFDDEFGDTYGQIFGFTAEGFSDRELRDYLEGVRAELLRIPGIGKVQLLGVQEEQIVIEFSPGRLAAFGLDEEAVLRALKAQNAVIPSGTVRLAEDKIALRVSGGFASEESLRNVTLRANDRFVPLTELAAIRRIAADPPAPLFRVNGEKALGLAISMASGGNLLNFGEAVRARMDEVKASLPHGIEMIQVADQSTVVKQAVSGFLTVLAEAVAIVLAVSFVSLGVRAGLVVSLSIPLVLAMTFIGMELTGIGLQRISLGALIIALGLLVDDAMITVEAMVGKLEEGWNLKRAASFAYESTAFPMLTGTLVMIAGFIPVGFAASSAGEYCYSMFMVVLISLSASWVVAVLFSPLLGTLILPKSMPHHGHAGGRLMNTYERVLAWALKHRALTLSLAGAAFVASLGGASYLEQQFFPPSDRPELLVSLTLPQNASLDATIRQASKLEELLKNDPDVERFSTYIGSGAIRFYLPMEVLLENENVTQTVVVAKGVKERDALQARLAGVFKTQFSGLIARATPLELGPPVGWPLKYRVTGPDQDKVRDTAARLANVISANHDTREVHLLSGEPQRSVRVEVDQTQARALGLSSEDIASAMATIFSGSAVTTVRDRERLIDVVVRAQLGERTNLATLANLQLRTADGHSVPLTQIAKLSFGVEDPIVWRRQRLPLITVQGDVRDGLEAATVVKALAPAVSRFSAELPKGYKVEVGGAVEEAAKGSKSLAAVLPLTALVMCVLLMVQLRSFSRMFLALAMAPFGLIGVVLAMLPTATPMGFVAQLGVIALVGMIVRNAIILIEEVDINMKLGQSPSEAIAHASMHRARPILLTACAAILGMIPIAPQIFWGPMAYAVIGGLAVATIVTLTVLPCGISLLLQWENRPRHPQEPSSDQAYKGPAIGA</sequence>
<keyword evidence="2" id="KW-0472">Membrane</keyword>
<dbReference type="InterPro" id="IPR001036">
    <property type="entry name" value="Acrflvin-R"/>
</dbReference>
<dbReference type="SUPFAM" id="SSF82866">
    <property type="entry name" value="Multidrug efflux transporter AcrB transmembrane domain"/>
    <property type="match status" value="2"/>
</dbReference>
<feature type="transmembrane region" description="Helical" evidence="2">
    <location>
        <begin position="444"/>
        <end position="463"/>
    </location>
</feature>
<feature type="region of interest" description="Disordered" evidence="1">
    <location>
        <begin position="1022"/>
        <end position="1041"/>
    </location>
</feature>
<feature type="transmembrane region" description="Helical" evidence="2">
    <location>
        <begin position="475"/>
        <end position="502"/>
    </location>
</feature>
<evidence type="ECO:0000256" key="1">
    <source>
        <dbReference type="SAM" id="MobiDB-lite"/>
    </source>
</evidence>
<accession>A0A1H4P1H3</accession>
<feature type="transmembrane region" description="Helical" evidence="2">
    <location>
        <begin position="343"/>
        <end position="364"/>
    </location>
</feature>
<dbReference type="GO" id="GO:0042910">
    <property type="term" value="F:xenobiotic transmembrane transporter activity"/>
    <property type="evidence" value="ECO:0007669"/>
    <property type="project" value="TreeGrafter"/>
</dbReference>
<dbReference type="SUPFAM" id="SSF82693">
    <property type="entry name" value="Multidrug efflux transporter AcrB pore domain, PN1, PN2, PC1 and PC2 subdomains"/>
    <property type="match status" value="3"/>
</dbReference>
<feature type="transmembrane region" description="Helical" evidence="2">
    <location>
        <begin position="371"/>
        <end position="389"/>
    </location>
</feature>
<feature type="transmembrane region" description="Helical" evidence="2">
    <location>
        <begin position="991"/>
        <end position="1016"/>
    </location>
</feature>
<dbReference type="RefSeq" id="WP_092314927.1">
    <property type="nucleotide sequence ID" value="NZ_FNTJ01000001.1"/>
</dbReference>
<feature type="transmembrane region" description="Helical" evidence="2">
    <location>
        <begin position="917"/>
        <end position="938"/>
    </location>
</feature>
<proteinExistence type="predicted"/>
<dbReference type="Gene3D" id="3.30.70.1440">
    <property type="entry name" value="Multidrug efflux transporter AcrB pore domain"/>
    <property type="match status" value="1"/>
</dbReference>
<evidence type="ECO:0000313" key="3">
    <source>
        <dbReference type="EMBL" id="SEC01260.1"/>
    </source>
</evidence>
<dbReference type="Gene3D" id="1.20.1640.10">
    <property type="entry name" value="Multidrug efflux transporter AcrB transmembrane domain"/>
    <property type="match status" value="2"/>
</dbReference>
<feature type="transmembrane region" description="Helical" evidence="2">
    <location>
        <begin position="966"/>
        <end position="985"/>
    </location>
</feature>